<keyword evidence="1" id="KW-1133">Transmembrane helix</keyword>
<evidence type="ECO:0000313" key="2">
    <source>
        <dbReference type="EMBL" id="MPC66886.1"/>
    </source>
</evidence>
<protein>
    <submittedName>
        <fullName evidence="2">Uncharacterized protein</fullName>
    </submittedName>
</protein>
<reference evidence="2 3" key="1">
    <citation type="submission" date="2019-05" db="EMBL/GenBank/DDBJ databases">
        <title>Another draft genome of Portunus trituberculatus and its Hox gene families provides insights of decapod evolution.</title>
        <authorList>
            <person name="Jeong J.-H."/>
            <person name="Song I."/>
            <person name="Kim S."/>
            <person name="Choi T."/>
            <person name="Kim D."/>
            <person name="Ryu S."/>
            <person name="Kim W."/>
        </authorList>
    </citation>
    <scope>NUCLEOTIDE SEQUENCE [LARGE SCALE GENOMIC DNA]</scope>
    <source>
        <tissue evidence="2">Muscle</tissue>
    </source>
</reference>
<gene>
    <name evidence="2" type="ORF">E2C01_061041</name>
</gene>
<dbReference type="EMBL" id="VSRR010025457">
    <property type="protein sequence ID" value="MPC66886.1"/>
    <property type="molecule type" value="Genomic_DNA"/>
</dbReference>
<dbReference type="AlphaFoldDB" id="A0A5B7HAB0"/>
<keyword evidence="3" id="KW-1185">Reference proteome</keyword>
<dbReference type="Proteomes" id="UP000324222">
    <property type="component" value="Unassembled WGS sequence"/>
</dbReference>
<comment type="caution">
    <text evidence="2">The sequence shown here is derived from an EMBL/GenBank/DDBJ whole genome shotgun (WGS) entry which is preliminary data.</text>
</comment>
<keyword evidence="1" id="KW-0472">Membrane</keyword>
<sequence length="117" mass="12473">MMTSVPTLHAANVTLGHGAEMDREALDYMDSLAASSVLPSELYLGPHSTLGPSGVPHPYSEVEWVVGVGVRRAWLDILVLVLKGLVMAAVIVVSVLGNLLVIVSVARTDAVRMVKQR</sequence>
<evidence type="ECO:0000256" key="1">
    <source>
        <dbReference type="SAM" id="Phobius"/>
    </source>
</evidence>
<organism evidence="2 3">
    <name type="scientific">Portunus trituberculatus</name>
    <name type="common">Swimming crab</name>
    <name type="synonym">Neptunus trituberculatus</name>
    <dbReference type="NCBI Taxonomy" id="210409"/>
    <lineage>
        <taxon>Eukaryota</taxon>
        <taxon>Metazoa</taxon>
        <taxon>Ecdysozoa</taxon>
        <taxon>Arthropoda</taxon>
        <taxon>Crustacea</taxon>
        <taxon>Multicrustacea</taxon>
        <taxon>Malacostraca</taxon>
        <taxon>Eumalacostraca</taxon>
        <taxon>Eucarida</taxon>
        <taxon>Decapoda</taxon>
        <taxon>Pleocyemata</taxon>
        <taxon>Brachyura</taxon>
        <taxon>Eubrachyura</taxon>
        <taxon>Portunoidea</taxon>
        <taxon>Portunidae</taxon>
        <taxon>Portuninae</taxon>
        <taxon>Portunus</taxon>
    </lineage>
</organism>
<proteinExistence type="predicted"/>
<name>A0A5B7HAB0_PORTR</name>
<evidence type="ECO:0000313" key="3">
    <source>
        <dbReference type="Proteomes" id="UP000324222"/>
    </source>
</evidence>
<accession>A0A5B7HAB0</accession>
<feature type="transmembrane region" description="Helical" evidence="1">
    <location>
        <begin position="77"/>
        <end position="106"/>
    </location>
</feature>
<keyword evidence="1" id="KW-0812">Transmembrane</keyword>
<dbReference type="OrthoDB" id="5957871at2759"/>